<organism evidence="1 2">
    <name type="scientific">Caenorhabditis nigoni</name>
    <dbReference type="NCBI Taxonomy" id="1611254"/>
    <lineage>
        <taxon>Eukaryota</taxon>
        <taxon>Metazoa</taxon>
        <taxon>Ecdysozoa</taxon>
        <taxon>Nematoda</taxon>
        <taxon>Chromadorea</taxon>
        <taxon>Rhabditida</taxon>
        <taxon>Rhabditina</taxon>
        <taxon>Rhabditomorpha</taxon>
        <taxon>Rhabditoidea</taxon>
        <taxon>Rhabditidae</taxon>
        <taxon>Peloderinae</taxon>
        <taxon>Caenorhabditis</taxon>
    </lineage>
</organism>
<dbReference type="PANTHER" id="PTHR31379:SF1">
    <property type="entry name" value="F-BOX C PROTEIN-RELATED"/>
    <property type="match status" value="1"/>
</dbReference>
<dbReference type="Proteomes" id="UP000230233">
    <property type="component" value="Chromosome II"/>
</dbReference>
<dbReference type="PANTHER" id="PTHR31379">
    <property type="entry name" value="F-BOX C PROTEIN-RELATED-RELATED"/>
    <property type="match status" value="1"/>
</dbReference>
<name>A0A2G5V840_9PELO</name>
<dbReference type="InterPro" id="IPR021942">
    <property type="entry name" value="DUF3557"/>
</dbReference>
<reference evidence="2" key="1">
    <citation type="submission" date="2017-10" db="EMBL/GenBank/DDBJ databases">
        <title>Rapid genome shrinkage in a self-fertile nematode reveals novel sperm competition proteins.</title>
        <authorList>
            <person name="Yin D."/>
            <person name="Schwarz E.M."/>
            <person name="Thomas C.G."/>
            <person name="Felde R.L."/>
            <person name="Korf I.F."/>
            <person name="Cutter A.D."/>
            <person name="Schartner C.M."/>
            <person name="Ralston E.J."/>
            <person name="Meyer B.J."/>
            <person name="Haag E.S."/>
        </authorList>
    </citation>
    <scope>NUCLEOTIDE SEQUENCE [LARGE SCALE GENOMIC DNA]</scope>
    <source>
        <strain evidence="2">JU1422</strain>
    </source>
</reference>
<dbReference type="AlphaFoldDB" id="A0A2G5V840"/>
<keyword evidence="2" id="KW-1185">Reference proteome</keyword>
<gene>
    <name evidence="1" type="primary">Cnig_chr_II.g7038</name>
    <name evidence="1" type="ORF">B9Z55_007038</name>
</gene>
<evidence type="ECO:0000313" key="1">
    <source>
        <dbReference type="EMBL" id="PIC47831.1"/>
    </source>
</evidence>
<protein>
    <submittedName>
        <fullName evidence="1">Uncharacterized protein</fullName>
    </submittedName>
</protein>
<comment type="caution">
    <text evidence="1">The sequence shown here is derived from an EMBL/GenBank/DDBJ whole genome shotgun (WGS) entry which is preliminary data.</text>
</comment>
<evidence type="ECO:0000313" key="2">
    <source>
        <dbReference type="Proteomes" id="UP000230233"/>
    </source>
</evidence>
<proteinExistence type="predicted"/>
<sequence>MTSYSVSMDYESLSTVLLYTDPNLRFKMAQRIPKIRLTEKIVPLRIELEQLLCWSVLYSGLPSFKNRKRSLVFCECDDLRIGKKYLWSRFD</sequence>
<dbReference type="EMBL" id="PDUG01000002">
    <property type="protein sequence ID" value="PIC47831.1"/>
    <property type="molecule type" value="Genomic_DNA"/>
</dbReference>
<accession>A0A2G5V840</accession>